<comment type="caution">
    <text evidence="1">The sequence shown here is derived from an EMBL/GenBank/DDBJ whole genome shotgun (WGS) entry which is preliminary data.</text>
</comment>
<evidence type="ECO:0000313" key="2">
    <source>
        <dbReference type="Proteomes" id="UP000283269"/>
    </source>
</evidence>
<gene>
    <name evidence="1" type="ORF">CVT25_014262</name>
</gene>
<sequence length="59" mass="6769">MARLAKKEAISSSDELWLDNEANIIDKERILEALESASDYEHRVARLMMTLLLAKLKHS</sequence>
<proteinExistence type="predicted"/>
<dbReference type="AlphaFoldDB" id="A0A409VPF0"/>
<name>A0A409VPF0_PSICY</name>
<reference evidence="1 2" key="1">
    <citation type="journal article" date="2018" name="Evol. Lett.">
        <title>Horizontal gene cluster transfer increased hallucinogenic mushroom diversity.</title>
        <authorList>
            <person name="Reynolds H.T."/>
            <person name="Vijayakumar V."/>
            <person name="Gluck-Thaler E."/>
            <person name="Korotkin H.B."/>
            <person name="Matheny P.B."/>
            <person name="Slot J.C."/>
        </authorList>
    </citation>
    <scope>NUCLEOTIDE SEQUENCE [LARGE SCALE GENOMIC DNA]</scope>
    <source>
        <strain evidence="1 2">2631</strain>
    </source>
</reference>
<organism evidence="1 2">
    <name type="scientific">Psilocybe cyanescens</name>
    <dbReference type="NCBI Taxonomy" id="93625"/>
    <lineage>
        <taxon>Eukaryota</taxon>
        <taxon>Fungi</taxon>
        <taxon>Dikarya</taxon>
        <taxon>Basidiomycota</taxon>
        <taxon>Agaricomycotina</taxon>
        <taxon>Agaricomycetes</taxon>
        <taxon>Agaricomycetidae</taxon>
        <taxon>Agaricales</taxon>
        <taxon>Agaricineae</taxon>
        <taxon>Strophariaceae</taxon>
        <taxon>Psilocybe</taxon>
    </lineage>
</organism>
<keyword evidence="2" id="KW-1185">Reference proteome</keyword>
<dbReference type="InParanoid" id="A0A409VPF0"/>
<protein>
    <submittedName>
        <fullName evidence="1">Uncharacterized protein</fullName>
    </submittedName>
</protein>
<dbReference type="Proteomes" id="UP000283269">
    <property type="component" value="Unassembled WGS sequence"/>
</dbReference>
<accession>A0A409VPF0</accession>
<evidence type="ECO:0000313" key="1">
    <source>
        <dbReference type="EMBL" id="PPQ68099.1"/>
    </source>
</evidence>
<dbReference type="EMBL" id="NHYD01003964">
    <property type="protein sequence ID" value="PPQ68099.1"/>
    <property type="molecule type" value="Genomic_DNA"/>
</dbReference>
<dbReference type="OrthoDB" id="2507562at2759"/>